<dbReference type="CDD" id="cd16040">
    <property type="entry name" value="SPRY_PRY_SNTX"/>
    <property type="match status" value="1"/>
</dbReference>
<evidence type="ECO:0000256" key="4">
    <source>
        <dbReference type="ARBA" id="ARBA00022833"/>
    </source>
</evidence>
<evidence type="ECO:0000256" key="6">
    <source>
        <dbReference type="PROSITE-ProRule" id="PRU00024"/>
    </source>
</evidence>
<name>A0AAD5AUP6_SILAS</name>
<dbReference type="SMART" id="SM00589">
    <property type="entry name" value="PRY"/>
    <property type="match status" value="1"/>
</dbReference>
<dbReference type="InterPro" id="IPR003877">
    <property type="entry name" value="SPRY_dom"/>
</dbReference>
<evidence type="ECO:0000313" key="11">
    <source>
        <dbReference type="EMBL" id="KAI5622089.1"/>
    </source>
</evidence>
<organism evidence="11 12">
    <name type="scientific">Silurus asotus</name>
    <name type="common">Amur catfish</name>
    <name type="synonym">Parasilurus asotus</name>
    <dbReference type="NCBI Taxonomy" id="30991"/>
    <lineage>
        <taxon>Eukaryota</taxon>
        <taxon>Metazoa</taxon>
        <taxon>Chordata</taxon>
        <taxon>Craniata</taxon>
        <taxon>Vertebrata</taxon>
        <taxon>Euteleostomi</taxon>
        <taxon>Actinopterygii</taxon>
        <taxon>Neopterygii</taxon>
        <taxon>Teleostei</taxon>
        <taxon>Ostariophysi</taxon>
        <taxon>Siluriformes</taxon>
        <taxon>Siluridae</taxon>
        <taxon>Silurus</taxon>
    </lineage>
</organism>
<dbReference type="PROSITE" id="PS00518">
    <property type="entry name" value="ZF_RING_1"/>
    <property type="match status" value="1"/>
</dbReference>
<evidence type="ECO:0000259" key="9">
    <source>
        <dbReference type="PROSITE" id="PS50119"/>
    </source>
</evidence>
<feature type="coiled-coil region" evidence="7">
    <location>
        <begin position="258"/>
        <end position="292"/>
    </location>
</feature>
<keyword evidence="3 6" id="KW-0863">Zinc-finger</keyword>
<feature type="domain" description="B30.2/SPRY" evidence="10">
    <location>
        <begin position="363"/>
        <end position="557"/>
    </location>
</feature>
<dbReference type="InterPro" id="IPR001841">
    <property type="entry name" value="Znf_RING"/>
</dbReference>
<dbReference type="Proteomes" id="UP001205998">
    <property type="component" value="Unassembled WGS sequence"/>
</dbReference>
<evidence type="ECO:0000259" key="8">
    <source>
        <dbReference type="PROSITE" id="PS50089"/>
    </source>
</evidence>
<dbReference type="Pfam" id="PF15227">
    <property type="entry name" value="zf-C3HC4_4"/>
    <property type="match status" value="1"/>
</dbReference>
<dbReference type="InterPro" id="IPR051051">
    <property type="entry name" value="E3_ubiq-ligase_TRIM/RNF"/>
</dbReference>
<keyword evidence="4" id="KW-0862">Zinc</keyword>
<keyword evidence="12" id="KW-1185">Reference proteome</keyword>
<dbReference type="Gene3D" id="4.10.830.40">
    <property type="match status" value="1"/>
</dbReference>
<evidence type="ECO:0000256" key="7">
    <source>
        <dbReference type="SAM" id="Coils"/>
    </source>
</evidence>
<evidence type="ECO:0000256" key="1">
    <source>
        <dbReference type="ARBA" id="ARBA00022588"/>
    </source>
</evidence>
<dbReference type="Pfam" id="PF00622">
    <property type="entry name" value="SPRY"/>
    <property type="match status" value="1"/>
</dbReference>
<dbReference type="SMART" id="SM00184">
    <property type="entry name" value="RING"/>
    <property type="match status" value="1"/>
</dbReference>
<evidence type="ECO:0000259" key="10">
    <source>
        <dbReference type="PROSITE" id="PS50188"/>
    </source>
</evidence>
<protein>
    <submittedName>
        <fullName evidence="11">FinTRIM family, member 16 isoform X1</fullName>
    </submittedName>
</protein>
<dbReference type="Gene3D" id="3.30.160.60">
    <property type="entry name" value="Classic Zinc Finger"/>
    <property type="match status" value="1"/>
</dbReference>
<gene>
    <name evidence="11" type="ORF">C0J50_18473</name>
</gene>
<dbReference type="PROSITE" id="PS50119">
    <property type="entry name" value="ZF_BBOX"/>
    <property type="match status" value="1"/>
</dbReference>
<sequence>MAEAVLTAQGSFCCPVCLDLLMDPVTIPCGHSFCLSCINSCWDKRAHCTCPQCRETFVPRPVLKKNTMLAELVEALRKTRLPANQVAVSYAGPGEVECDVCSGKKQRAVKSCMVCLASYCEAHIQTHYDCLALKKHELVEASVNLQQKICSQHGKILEIFCRADQKFICCLCVIDDHSGHETVLPKAERAERQEQFLETLRKSQLRIQQKEKNIQELKQDMESLRLSALAAVKESETLFTSLIQSIEKSRSEVKELIDVQEKAALSLAEELIKNLEQELADLKTRDGELEKLSQTHDHIHFLQSLQSYSVSIAHAELPKQMIIPTFSIEELRNAVSGVKEQVEKFYKLHLVKFEGRMNDVKEKSVLKNVAEVEFNVLSYFRPLTLNPNTAHRRLCLSEEGRKVTVTRQAQNPPDHPERFDLIQQVLCKETLVGRCYWEVEQVSKHNSSIAVTYKSISRKGESNESSFEQNDKSWSFTCFKSKYIFRHNNKDVEVPVDKSSSRIGVYLDHWAGILSFYSISDTMTLLHRVHTIFTQPLYAGFQIFGYDNYFRICGPEI</sequence>
<keyword evidence="2" id="KW-0479">Metal-binding</keyword>
<feature type="domain" description="RING-type" evidence="8">
    <location>
        <begin position="14"/>
        <end position="54"/>
    </location>
</feature>
<keyword evidence="1" id="KW-0399">Innate immunity</keyword>
<dbReference type="PROSITE" id="PS50188">
    <property type="entry name" value="B302_SPRY"/>
    <property type="match status" value="1"/>
</dbReference>
<dbReference type="SMART" id="SM00336">
    <property type="entry name" value="BBOX"/>
    <property type="match status" value="1"/>
</dbReference>
<dbReference type="InterPro" id="IPR000315">
    <property type="entry name" value="Znf_B-box"/>
</dbReference>
<dbReference type="Gene3D" id="2.60.120.920">
    <property type="match status" value="1"/>
</dbReference>
<dbReference type="AlphaFoldDB" id="A0AAD5AUP6"/>
<dbReference type="InterPro" id="IPR058030">
    <property type="entry name" value="TRIM8/14/16/25/29/45/65_CC"/>
</dbReference>
<dbReference type="InterPro" id="IPR013320">
    <property type="entry name" value="ConA-like_dom_sf"/>
</dbReference>
<dbReference type="CDD" id="cd19769">
    <property type="entry name" value="Bbox2_TRIM16-like"/>
    <property type="match status" value="1"/>
</dbReference>
<dbReference type="PROSITE" id="PS50089">
    <property type="entry name" value="ZF_RING_2"/>
    <property type="match status" value="1"/>
</dbReference>
<feature type="coiled-coil region" evidence="7">
    <location>
        <begin position="200"/>
        <end position="234"/>
    </location>
</feature>
<dbReference type="GO" id="GO:0005737">
    <property type="term" value="C:cytoplasm"/>
    <property type="evidence" value="ECO:0007669"/>
    <property type="project" value="UniProtKB-ARBA"/>
</dbReference>
<dbReference type="SUPFAM" id="SSF49899">
    <property type="entry name" value="Concanavalin A-like lectins/glucanases"/>
    <property type="match status" value="1"/>
</dbReference>
<comment type="caution">
    <text evidence="11">The sequence shown here is derived from an EMBL/GenBank/DDBJ whole genome shotgun (WGS) entry which is preliminary data.</text>
</comment>
<dbReference type="PANTHER" id="PTHR25465">
    <property type="entry name" value="B-BOX DOMAIN CONTAINING"/>
    <property type="match status" value="1"/>
</dbReference>
<proteinExistence type="predicted"/>
<dbReference type="Pfam" id="PF25600">
    <property type="entry name" value="TRIM_CC"/>
    <property type="match status" value="1"/>
</dbReference>
<dbReference type="GO" id="GO:0045087">
    <property type="term" value="P:innate immune response"/>
    <property type="evidence" value="ECO:0007669"/>
    <property type="project" value="UniProtKB-KW"/>
</dbReference>
<evidence type="ECO:0000256" key="2">
    <source>
        <dbReference type="ARBA" id="ARBA00022723"/>
    </source>
</evidence>
<dbReference type="InterPro" id="IPR043136">
    <property type="entry name" value="B30.2/SPRY_sf"/>
</dbReference>
<accession>A0AAD5AUP6</accession>
<dbReference type="Pfam" id="PF00643">
    <property type="entry name" value="zf-B_box"/>
    <property type="match status" value="1"/>
</dbReference>
<dbReference type="InterPro" id="IPR013083">
    <property type="entry name" value="Znf_RING/FYVE/PHD"/>
</dbReference>
<dbReference type="InterPro" id="IPR017907">
    <property type="entry name" value="Znf_RING_CS"/>
</dbReference>
<dbReference type="SUPFAM" id="SSF57845">
    <property type="entry name" value="B-box zinc-binding domain"/>
    <property type="match status" value="1"/>
</dbReference>
<dbReference type="Pfam" id="PF13765">
    <property type="entry name" value="PRY"/>
    <property type="match status" value="1"/>
</dbReference>
<dbReference type="SMART" id="SM00449">
    <property type="entry name" value="SPRY"/>
    <property type="match status" value="1"/>
</dbReference>
<evidence type="ECO:0000256" key="5">
    <source>
        <dbReference type="ARBA" id="ARBA00022859"/>
    </source>
</evidence>
<keyword evidence="7" id="KW-0175">Coiled coil</keyword>
<dbReference type="PANTHER" id="PTHR25465:SF5">
    <property type="entry name" value="E3 UBIQUITIN_ISG15 LIGASE TRIM25-RELATED"/>
    <property type="match status" value="1"/>
</dbReference>
<feature type="domain" description="B box-type" evidence="9">
    <location>
        <begin position="145"/>
        <end position="185"/>
    </location>
</feature>
<dbReference type="Gene3D" id="3.30.40.10">
    <property type="entry name" value="Zinc/RING finger domain, C3HC4 (zinc finger)"/>
    <property type="match status" value="1"/>
</dbReference>
<dbReference type="GO" id="GO:0008270">
    <property type="term" value="F:zinc ion binding"/>
    <property type="evidence" value="ECO:0007669"/>
    <property type="project" value="UniProtKB-KW"/>
</dbReference>
<evidence type="ECO:0000256" key="3">
    <source>
        <dbReference type="ARBA" id="ARBA00022771"/>
    </source>
</evidence>
<dbReference type="InterPro" id="IPR001870">
    <property type="entry name" value="B30.2/SPRY"/>
</dbReference>
<dbReference type="PRINTS" id="PR01407">
    <property type="entry name" value="BUTYPHLNCDUF"/>
</dbReference>
<keyword evidence="5" id="KW-0391">Immunity</keyword>
<evidence type="ECO:0000313" key="12">
    <source>
        <dbReference type="Proteomes" id="UP001205998"/>
    </source>
</evidence>
<dbReference type="EMBL" id="MU551627">
    <property type="protein sequence ID" value="KAI5622089.1"/>
    <property type="molecule type" value="Genomic_DNA"/>
</dbReference>
<reference evidence="11" key="1">
    <citation type="submission" date="2018-07" db="EMBL/GenBank/DDBJ databases">
        <title>Comparative genomics of catfishes provides insights into carnivory and benthic adaptation.</title>
        <authorList>
            <person name="Zhang Y."/>
            <person name="Wang D."/>
            <person name="Peng Z."/>
            <person name="Zheng S."/>
            <person name="Shao F."/>
            <person name="Tao W."/>
        </authorList>
    </citation>
    <scope>NUCLEOTIDE SEQUENCE</scope>
    <source>
        <strain evidence="11">Chongqing</strain>
    </source>
</reference>
<dbReference type="InterPro" id="IPR003879">
    <property type="entry name" value="Butyrophylin_SPRY"/>
</dbReference>
<dbReference type="InterPro" id="IPR006574">
    <property type="entry name" value="PRY"/>
</dbReference>
<dbReference type="SUPFAM" id="SSF57850">
    <property type="entry name" value="RING/U-box"/>
    <property type="match status" value="1"/>
</dbReference>